<keyword evidence="1" id="KW-0175">Coiled coil</keyword>
<name>A0A5C6BQ05_9PLAN</name>
<dbReference type="Proteomes" id="UP000320735">
    <property type="component" value="Unassembled WGS sequence"/>
</dbReference>
<keyword evidence="3" id="KW-0812">Transmembrane</keyword>
<evidence type="ECO:0000256" key="3">
    <source>
        <dbReference type="SAM" id="Phobius"/>
    </source>
</evidence>
<dbReference type="RefSeq" id="WP_146371566.1">
    <property type="nucleotide sequence ID" value="NZ_SJPP01000001.1"/>
</dbReference>
<feature type="compositionally biased region" description="Polar residues" evidence="2">
    <location>
        <begin position="663"/>
        <end position="681"/>
    </location>
</feature>
<feature type="compositionally biased region" description="Polar residues" evidence="2">
    <location>
        <begin position="513"/>
        <end position="530"/>
    </location>
</feature>
<feature type="compositionally biased region" description="Low complexity" evidence="2">
    <location>
        <begin position="713"/>
        <end position="723"/>
    </location>
</feature>
<feature type="compositionally biased region" description="Low complexity" evidence="2">
    <location>
        <begin position="582"/>
        <end position="595"/>
    </location>
</feature>
<keyword evidence="5" id="KW-1185">Reference proteome</keyword>
<accession>A0A5C6BQ05</accession>
<evidence type="ECO:0000256" key="1">
    <source>
        <dbReference type="SAM" id="Coils"/>
    </source>
</evidence>
<feature type="region of interest" description="Disordered" evidence="2">
    <location>
        <begin position="496"/>
        <end position="728"/>
    </location>
</feature>
<evidence type="ECO:0000256" key="2">
    <source>
        <dbReference type="SAM" id="MobiDB-lite"/>
    </source>
</evidence>
<keyword evidence="3" id="KW-0472">Membrane</keyword>
<keyword evidence="3" id="KW-1133">Transmembrane helix</keyword>
<organism evidence="4 5">
    <name type="scientific">Symmachiella macrocystis</name>
    <dbReference type="NCBI Taxonomy" id="2527985"/>
    <lineage>
        <taxon>Bacteria</taxon>
        <taxon>Pseudomonadati</taxon>
        <taxon>Planctomycetota</taxon>
        <taxon>Planctomycetia</taxon>
        <taxon>Planctomycetales</taxon>
        <taxon>Planctomycetaceae</taxon>
        <taxon>Symmachiella</taxon>
    </lineage>
</organism>
<gene>
    <name evidence="4" type="ORF">CA54_31540</name>
</gene>
<protein>
    <submittedName>
        <fullName evidence="4">Uncharacterized protein</fullName>
    </submittedName>
</protein>
<reference evidence="4 5" key="1">
    <citation type="submission" date="2019-02" db="EMBL/GenBank/DDBJ databases">
        <title>Deep-cultivation of Planctomycetes and their phenomic and genomic characterization uncovers novel biology.</title>
        <authorList>
            <person name="Wiegand S."/>
            <person name="Jogler M."/>
            <person name="Boedeker C."/>
            <person name="Pinto D."/>
            <person name="Vollmers J."/>
            <person name="Rivas-Marin E."/>
            <person name="Kohn T."/>
            <person name="Peeters S.H."/>
            <person name="Heuer A."/>
            <person name="Rast P."/>
            <person name="Oberbeckmann S."/>
            <person name="Bunk B."/>
            <person name="Jeske O."/>
            <person name="Meyerdierks A."/>
            <person name="Storesund J.E."/>
            <person name="Kallscheuer N."/>
            <person name="Luecker S."/>
            <person name="Lage O.M."/>
            <person name="Pohl T."/>
            <person name="Merkel B.J."/>
            <person name="Hornburger P."/>
            <person name="Mueller R.-W."/>
            <person name="Bruemmer F."/>
            <person name="Labrenz M."/>
            <person name="Spormann A.M."/>
            <person name="Op Den Camp H."/>
            <person name="Overmann J."/>
            <person name="Amann R."/>
            <person name="Jetten M.S.M."/>
            <person name="Mascher T."/>
            <person name="Medema M.H."/>
            <person name="Devos D.P."/>
            <person name="Kaster A.-K."/>
            <person name="Ovreas L."/>
            <person name="Rohde M."/>
            <person name="Galperin M.Y."/>
            <person name="Jogler C."/>
        </authorList>
    </citation>
    <scope>NUCLEOTIDE SEQUENCE [LARGE SCALE GENOMIC DNA]</scope>
    <source>
        <strain evidence="4 5">CA54</strain>
    </source>
</reference>
<sequence length="1408" mass="154645">MSTTTRSVEVPAPVRQKLRDVRGRNTKLRFLAGAMTALAGFLAVMMGAMLIDWLFTLFSTSMRTLLTVISLSAGGVFILAWGLRPLLARYQLGDVAREVDEAIPELEERWSTVAEYSENDDPLEMRGAEAMIQKVAHEAADLDAVVTTDAVAKTDGVRHGAYILGGISAVLLLAMVMDWQQTSVLIHRFWMPAANISLTEVTTVTGDTLVGQGEPLHLQATVKNRPQATALLFMRYANGDAPEPVELFPPGKGDQTTFTHEVLAVEESFEYRFRSGDGQTAWHKVTVVERPRIAGIDFRITPPAYSQLEAVHQQGLPRKIKALEGSRLEVSFQASTALSMFEMLLGDEQSTTLSANGEGKYVFSTLLTKPLTLSPLLTSEHGLKNDSPPTCRVIVYRDRAPRVKVTTPDSEIAVRPDDTVTVEFAAKDDFGITKAELVVYDGHGPDAKELKVIEIPLDDQAGAEAVTGEVALELKEFDLKHGTEISYAVRVFDTKQTMSDTRPEQETDLADAQPNQESTDTIAASETQPVDQEPQPPKTNPENQDQITSNDPTANPNTTKTDNTASETEKSAADSESESSDDAAPGASPPQDQASTKPNNDASDENDGENTGKKTGKKTENKTTGQSKPAQDSTGKQPGESQPTAKGDPAATKPGESQEKQPTDPSQPAAPSQPGDSQPNTADKPPQPGEASPAGSQNPQSPPAKPEEDEQQKPGGKLAGAPKPGDEMTRRMLDVGQRSSSKPLRLMIDEWAGSFAGQAREKLQLQIDPVLKELDEQLAAAQQRVNPLVSDSPDTNWDSGKADAAGQADGHLAAGKATILKLREKSVDTPYAFIGLQLINIGQEHVGPAREHLAAVTAEAAEARGKDLQRAQHHIRRARELLEQLTHKYEVVKLNEKLDETMAQIKKMHQFYVEGTFALLQSKKPTLNPKSRKFLEYEIDEEFRKKFQELLERKRDIQAELAKALANDPRLLRRYMAATRLQADTLRDQLTILARRQQELNKQVAAWAKLPEAERTELAKQDIRSWQVRSSTEIAAGAATMLDNYVTWIPLDLDVNEGELAKMQEAATMLATTARSLSDAAAGENAAAAREQAESLHRQLKEFQTRLPDIMNDHPEHNRLAIHVANRLAEVKKLITQTSGWVYQANTVADGLHHLAADVEQNRIAIDTAHLAVKLESLESTLAGMPDHLIQLAQDLFVTFDEYLLPDLVATQLALQQNQMPKAVEQQITVSQDFAKAEEQLDEIMDGIIKELDSAPAIAKLEGGDNLRAQTLEELLAMLEDERLAAENLGIPPRPNNINIEKDWLAPNSGQGSGGMAGMAQGQEAAKKSSKLQQELRKANRRLKQVDQAKANRKNRRDQIRWNTLASELEDKLRQGRGHTPPEQYRRAIERYFETITKEDNANGTDAP</sequence>
<feature type="coiled-coil region" evidence="1">
    <location>
        <begin position="940"/>
        <end position="1003"/>
    </location>
</feature>
<evidence type="ECO:0000313" key="4">
    <source>
        <dbReference type="EMBL" id="TWU14310.1"/>
    </source>
</evidence>
<comment type="caution">
    <text evidence="4">The sequence shown here is derived from an EMBL/GenBank/DDBJ whole genome shotgun (WGS) entry which is preliminary data.</text>
</comment>
<feature type="transmembrane region" description="Helical" evidence="3">
    <location>
        <begin position="28"/>
        <end position="51"/>
    </location>
</feature>
<feature type="coiled-coil region" evidence="1">
    <location>
        <begin position="868"/>
        <end position="895"/>
    </location>
</feature>
<dbReference type="OrthoDB" id="257350at2"/>
<feature type="compositionally biased region" description="Polar residues" evidence="2">
    <location>
        <begin position="540"/>
        <end position="564"/>
    </location>
</feature>
<evidence type="ECO:0000313" key="5">
    <source>
        <dbReference type="Proteomes" id="UP000320735"/>
    </source>
</evidence>
<feature type="transmembrane region" description="Helical" evidence="3">
    <location>
        <begin position="63"/>
        <end position="83"/>
    </location>
</feature>
<feature type="compositionally biased region" description="Polar residues" evidence="2">
    <location>
        <begin position="626"/>
        <end position="644"/>
    </location>
</feature>
<feature type="region of interest" description="Disordered" evidence="2">
    <location>
        <begin position="1310"/>
        <end position="1385"/>
    </location>
</feature>
<proteinExistence type="predicted"/>
<feature type="transmembrane region" description="Helical" evidence="3">
    <location>
        <begin position="161"/>
        <end position="179"/>
    </location>
</feature>
<dbReference type="EMBL" id="SJPP01000001">
    <property type="protein sequence ID" value="TWU14310.1"/>
    <property type="molecule type" value="Genomic_DNA"/>
</dbReference>